<proteinExistence type="inferred from homology"/>
<dbReference type="KEGG" id="hbu:Hbut_0874"/>
<dbReference type="GO" id="GO:1990904">
    <property type="term" value="C:ribonucleoprotein complex"/>
    <property type="evidence" value="ECO:0007669"/>
    <property type="project" value="UniProtKB-KW"/>
</dbReference>
<dbReference type="Pfam" id="PF01247">
    <property type="entry name" value="Ribosomal_L35Ae"/>
    <property type="match status" value="1"/>
</dbReference>
<dbReference type="SUPFAM" id="SSF50447">
    <property type="entry name" value="Translation proteins"/>
    <property type="match status" value="1"/>
</dbReference>
<dbReference type="Proteomes" id="UP000002593">
    <property type="component" value="Chromosome"/>
</dbReference>
<dbReference type="STRING" id="415426.Hbut_0874"/>
<gene>
    <name evidence="4" type="primary">rpl35ae</name>
    <name evidence="5" type="ordered locus">Hbut_0874</name>
</gene>
<keyword evidence="2 4" id="KW-0689">Ribosomal protein</keyword>
<dbReference type="PANTHER" id="PTHR10902">
    <property type="entry name" value="60S RIBOSOMAL PROTEIN L35A"/>
    <property type="match status" value="1"/>
</dbReference>
<keyword evidence="3 4" id="KW-0687">Ribonucleoprotein</keyword>
<dbReference type="OrthoDB" id="14403at2157"/>
<dbReference type="Gene3D" id="2.40.10.190">
    <property type="entry name" value="translation elongation factor selb, chain A, domain 4"/>
    <property type="match status" value="1"/>
</dbReference>
<dbReference type="eggNOG" id="arCOG04304">
    <property type="taxonomic scope" value="Archaea"/>
</dbReference>
<dbReference type="InterPro" id="IPR038661">
    <property type="entry name" value="Ribosomal_eL33_sf"/>
</dbReference>
<dbReference type="GO" id="GO:0003735">
    <property type="term" value="F:structural constituent of ribosome"/>
    <property type="evidence" value="ECO:0007669"/>
    <property type="project" value="InterPro"/>
</dbReference>
<dbReference type="RefSeq" id="WP_011822043.1">
    <property type="nucleotide sequence ID" value="NC_008818.1"/>
</dbReference>
<dbReference type="NCBIfam" id="NF003326">
    <property type="entry name" value="PRK04337.1"/>
    <property type="match status" value="1"/>
</dbReference>
<evidence type="ECO:0000256" key="4">
    <source>
        <dbReference type="HAMAP-Rule" id="MF_00573"/>
    </source>
</evidence>
<evidence type="ECO:0000313" key="5">
    <source>
        <dbReference type="EMBL" id="ABM80725.1"/>
    </source>
</evidence>
<dbReference type="HAMAP" id="MF_00573">
    <property type="entry name" value="Ribosomal_eL33"/>
    <property type="match status" value="1"/>
</dbReference>
<dbReference type="GO" id="GO:0005840">
    <property type="term" value="C:ribosome"/>
    <property type="evidence" value="ECO:0007669"/>
    <property type="project" value="UniProtKB-KW"/>
</dbReference>
<dbReference type="HOGENOM" id="CLU_100745_3_1_2"/>
<evidence type="ECO:0000256" key="2">
    <source>
        <dbReference type="ARBA" id="ARBA00022980"/>
    </source>
</evidence>
<protein>
    <recommendedName>
        <fullName evidence="4">Large ribosomal subunit protein eL33</fullName>
    </recommendedName>
</protein>
<dbReference type="EnsemblBacteria" id="ABM80725">
    <property type="protein sequence ID" value="ABM80725"/>
    <property type="gene ID" value="Hbut_0874"/>
</dbReference>
<evidence type="ECO:0000256" key="3">
    <source>
        <dbReference type="ARBA" id="ARBA00023274"/>
    </source>
</evidence>
<comment type="similarity">
    <text evidence="1 4">Belongs to the eukaryotic ribosomal protein eL33 family.</text>
</comment>
<dbReference type="InterPro" id="IPR001780">
    <property type="entry name" value="Ribosomal_eL33"/>
</dbReference>
<dbReference type="AlphaFoldDB" id="A2BL64"/>
<accession>A2BL64</accession>
<dbReference type="GO" id="GO:0006412">
    <property type="term" value="P:translation"/>
    <property type="evidence" value="ECO:0007669"/>
    <property type="project" value="UniProtKB-UniRule"/>
</dbReference>
<evidence type="ECO:0000313" key="6">
    <source>
        <dbReference type="Proteomes" id="UP000002593"/>
    </source>
</evidence>
<organism evidence="5 6">
    <name type="scientific">Hyperthermus butylicus (strain DSM 5456 / JCM 9403 / PLM1-5)</name>
    <dbReference type="NCBI Taxonomy" id="415426"/>
    <lineage>
        <taxon>Archaea</taxon>
        <taxon>Thermoproteota</taxon>
        <taxon>Thermoprotei</taxon>
        <taxon>Desulfurococcales</taxon>
        <taxon>Pyrodictiaceae</taxon>
        <taxon>Hyperthermus</taxon>
    </lineage>
</organism>
<reference evidence="5 6" key="1">
    <citation type="journal article" date="2007" name="Archaea">
        <title>The genome of Hyperthermus butylicus: a sulfur-reducing, peptide fermenting, neutrophilic Crenarchaeote growing up to 108 degrees C.</title>
        <authorList>
            <person name="Brugger K."/>
            <person name="Chen L."/>
            <person name="Stark M."/>
            <person name="Zibat A."/>
            <person name="Redder P."/>
            <person name="Ruepp A."/>
            <person name="Awayez M."/>
            <person name="She Q."/>
            <person name="Garrett R.A."/>
            <person name="Klenk H.P."/>
        </authorList>
    </citation>
    <scope>NUCLEOTIDE SEQUENCE [LARGE SCALE GENOMIC DNA]</scope>
    <source>
        <strain evidence="6">DSM 5456 / JCM 9403 / PLM1-5</strain>
    </source>
</reference>
<dbReference type="GeneID" id="4782453"/>
<dbReference type="EMBL" id="CP000493">
    <property type="protein sequence ID" value="ABM80725.1"/>
    <property type="molecule type" value="Genomic_DNA"/>
</dbReference>
<sequence>MSGEDKRVYTGIILGYRLGSNTQYEKQVLIRVDGVNDRASASRLIGWKVLYRDGKGNEYRGKIVHVHGSKGVVIAVFKPNLPGQARGGNVYIYPKGIELVFEEEKQ</sequence>
<keyword evidence="6" id="KW-1185">Reference proteome</keyword>
<evidence type="ECO:0000256" key="1">
    <source>
        <dbReference type="ARBA" id="ARBA00009269"/>
    </source>
</evidence>
<name>A2BL64_HYPBU</name>
<dbReference type="InterPro" id="IPR009000">
    <property type="entry name" value="Transl_B-barrel_sf"/>
</dbReference>